<comment type="similarity">
    <text evidence="1">Belongs to the eukaryotic ribosomal protein eL18 family.</text>
</comment>
<dbReference type="PANTHER" id="PTHR10934">
    <property type="entry name" value="60S RIBOSOMAL PROTEIN L18"/>
    <property type="match status" value="1"/>
</dbReference>
<dbReference type="GeneID" id="107030410"/>
<dbReference type="PANTHER" id="PTHR10934:SF2">
    <property type="entry name" value="LARGE RIBOSOMAL SUBUNIT PROTEIN EL18"/>
    <property type="match status" value="1"/>
</dbReference>
<evidence type="ECO:0000259" key="4">
    <source>
        <dbReference type="Pfam" id="PF17135"/>
    </source>
</evidence>
<keyword evidence="5" id="KW-1185">Reference proteome</keyword>
<organism evidence="5 6">
    <name type="scientific">Solanum pennellii</name>
    <name type="common">Tomato</name>
    <name type="synonym">Lycopersicon pennellii</name>
    <dbReference type="NCBI Taxonomy" id="28526"/>
    <lineage>
        <taxon>Eukaryota</taxon>
        <taxon>Viridiplantae</taxon>
        <taxon>Streptophyta</taxon>
        <taxon>Embryophyta</taxon>
        <taxon>Tracheophyta</taxon>
        <taxon>Spermatophyta</taxon>
        <taxon>Magnoliopsida</taxon>
        <taxon>eudicotyledons</taxon>
        <taxon>Gunneridae</taxon>
        <taxon>Pentapetalae</taxon>
        <taxon>asterids</taxon>
        <taxon>lamiids</taxon>
        <taxon>Solanales</taxon>
        <taxon>Solanaceae</taxon>
        <taxon>Solanoideae</taxon>
        <taxon>Solaneae</taxon>
        <taxon>Solanum</taxon>
        <taxon>Solanum subgen. Lycopersicon</taxon>
    </lineage>
</organism>
<protein>
    <submittedName>
        <fullName evidence="6">60S ribosomal protein L18-2-like</fullName>
    </submittedName>
</protein>
<dbReference type="Pfam" id="PF17135">
    <property type="entry name" value="Ribosomal_L18"/>
    <property type="match status" value="1"/>
</dbReference>
<reference evidence="6" key="2">
    <citation type="submission" date="2025-08" db="UniProtKB">
        <authorList>
            <consortium name="RefSeq"/>
        </authorList>
    </citation>
    <scope>IDENTIFICATION</scope>
</reference>
<evidence type="ECO:0000313" key="5">
    <source>
        <dbReference type="Proteomes" id="UP000694930"/>
    </source>
</evidence>
<dbReference type="SUPFAM" id="SSF52080">
    <property type="entry name" value="Ribosomal proteins L15p and L18e"/>
    <property type="match status" value="1"/>
</dbReference>
<evidence type="ECO:0000256" key="1">
    <source>
        <dbReference type="ARBA" id="ARBA00006815"/>
    </source>
</evidence>
<feature type="domain" description="Large ribosomal subunit protein uL15/eL18" evidence="4">
    <location>
        <begin position="71"/>
        <end position="114"/>
    </location>
</feature>
<reference evidence="5" key="1">
    <citation type="journal article" date="2014" name="Nat. Genet.">
        <title>The genome of the stress-tolerant wild tomato species Solanum pennellii.</title>
        <authorList>
            <person name="Bolger A."/>
            <person name="Scossa F."/>
            <person name="Bolger M.E."/>
            <person name="Lanz C."/>
            <person name="Maumus F."/>
            <person name="Tohge T."/>
            <person name="Quesneville H."/>
            <person name="Alseekh S."/>
            <person name="Sorensen I."/>
            <person name="Lichtenstein G."/>
            <person name="Fich E.A."/>
            <person name="Conte M."/>
            <person name="Keller H."/>
            <person name="Schneeberger K."/>
            <person name="Schwacke R."/>
            <person name="Ofner I."/>
            <person name="Vrebalov J."/>
            <person name="Xu Y."/>
            <person name="Osorio S."/>
            <person name="Aflitos S.A."/>
            <person name="Schijlen E."/>
            <person name="Jimenez-Gomez J.M."/>
            <person name="Ryngajllo M."/>
            <person name="Kimura S."/>
            <person name="Kumar R."/>
            <person name="Koenig D."/>
            <person name="Headland L.R."/>
            <person name="Maloof J.N."/>
            <person name="Sinha N."/>
            <person name="van Ham R.C."/>
            <person name="Lankhorst R.K."/>
            <person name="Mao L."/>
            <person name="Vogel A."/>
            <person name="Arsova B."/>
            <person name="Panstruga R."/>
            <person name="Fei Z."/>
            <person name="Rose J.K."/>
            <person name="Zamir D."/>
            <person name="Carrari F."/>
            <person name="Giovannoni J.J."/>
            <person name="Weigel D."/>
            <person name="Usadel B."/>
            <person name="Fernie A.R."/>
        </authorList>
    </citation>
    <scope>NUCLEOTIDE SEQUENCE [LARGE SCALE GENOMIC DNA]</scope>
    <source>
        <strain evidence="5">cv. LA0716</strain>
    </source>
</reference>
<proteinExistence type="inferred from homology"/>
<dbReference type="InterPro" id="IPR021131">
    <property type="entry name" value="Ribosomal_uL15/eL18"/>
</dbReference>
<dbReference type="Gene3D" id="3.100.10.10">
    <property type="match status" value="1"/>
</dbReference>
<dbReference type="RefSeq" id="XP_015087180.1">
    <property type="nucleotide sequence ID" value="XM_015231694.1"/>
</dbReference>
<evidence type="ECO:0000256" key="2">
    <source>
        <dbReference type="ARBA" id="ARBA00022980"/>
    </source>
</evidence>
<dbReference type="InterPro" id="IPR036227">
    <property type="entry name" value="Ribosomal_uL15/eL18_sf"/>
</dbReference>
<evidence type="ECO:0000313" key="6">
    <source>
        <dbReference type="RefSeq" id="XP_015087180.1"/>
    </source>
</evidence>
<gene>
    <name evidence="6" type="primary">LOC107030410</name>
</gene>
<name>A0ABM1HLA3_SOLPN</name>
<sequence length="127" mass="14368">MEEAISASSFRIKPFFIPFIMLMVHLKLNGRHLETQFGDDVGTLKVSGASYIQLIGSCSLTIRLLSLWVLVTDNVWAYEVPELKVCALRFTMTVRARIEKAGGECLTLDQLALRLLLDKIRWLLVAE</sequence>
<keyword evidence="2" id="KW-0689">Ribosomal protein</keyword>
<keyword evidence="3" id="KW-0687">Ribonucleoprotein</keyword>
<dbReference type="Proteomes" id="UP000694930">
    <property type="component" value="Chromosome 9"/>
</dbReference>
<evidence type="ECO:0000256" key="3">
    <source>
        <dbReference type="ARBA" id="ARBA00023274"/>
    </source>
</evidence>
<dbReference type="InterPro" id="IPR000039">
    <property type="entry name" value="Ribosomal_eL18"/>
</dbReference>
<accession>A0ABM1HLA3</accession>